<dbReference type="AlphaFoldDB" id="A0A0H3AUJ2"/>
<dbReference type="HOGENOM" id="CLU_3325375_0_0_5"/>
<dbReference type="EMBL" id="CP000709">
    <property type="protein sequence ID" value="ABQ62770.1"/>
    <property type="molecule type" value="Genomic_DNA"/>
</dbReference>
<keyword evidence="3" id="KW-1185">Reference proteome</keyword>
<organism evidence="2 3">
    <name type="scientific">Brucella ovis (strain ATCC 25840 / 63/290 / NCTC 10512)</name>
    <dbReference type="NCBI Taxonomy" id="444178"/>
    <lineage>
        <taxon>Bacteria</taxon>
        <taxon>Pseudomonadati</taxon>
        <taxon>Pseudomonadota</taxon>
        <taxon>Alphaproteobacteria</taxon>
        <taxon>Hyphomicrobiales</taxon>
        <taxon>Brucellaceae</taxon>
        <taxon>Brucella/Ochrobactrum group</taxon>
        <taxon>Brucella</taxon>
    </lineage>
</organism>
<name>A0A0H3AUJ2_BRUO2</name>
<sequence>MNGNRSILCFPSAIVFLSVSPFIIALTWLQEVYDTILC</sequence>
<evidence type="ECO:0000313" key="2">
    <source>
        <dbReference type="EMBL" id="ABQ62770.1"/>
    </source>
</evidence>
<accession>A0A0H3AUJ2</accession>
<keyword evidence="1" id="KW-0472">Membrane</keyword>
<evidence type="ECO:0000256" key="1">
    <source>
        <dbReference type="SAM" id="Phobius"/>
    </source>
</evidence>
<feature type="transmembrane region" description="Helical" evidence="1">
    <location>
        <begin position="7"/>
        <end position="29"/>
    </location>
</feature>
<keyword evidence="1" id="KW-0812">Transmembrane</keyword>
<dbReference type="Proteomes" id="UP000006383">
    <property type="component" value="Chromosome II"/>
</dbReference>
<gene>
    <name evidence="2" type="ordered locus">BOV_A0065</name>
</gene>
<evidence type="ECO:0000313" key="3">
    <source>
        <dbReference type="Proteomes" id="UP000006383"/>
    </source>
</evidence>
<keyword evidence="1" id="KW-1133">Transmembrane helix</keyword>
<dbReference type="KEGG" id="bov:BOV_A0065"/>
<protein>
    <submittedName>
        <fullName evidence="2">Uncharacterized protein</fullName>
    </submittedName>
</protein>
<reference evidence="3" key="1">
    <citation type="journal article" date="2009" name="PLoS ONE">
        <title>Genome degradation in Brucella ovis corresponds with narrowing of its host range and tissue tropism.</title>
        <authorList>
            <person name="Tsolis R.M."/>
            <person name="Seshadri R."/>
            <person name="Santos R.L."/>
            <person name="Sangari F.J."/>
            <person name="Lobo J.M."/>
            <person name="de Jong M.F."/>
            <person name="Ren Q."/>
            <person name="Myers G."/>
            <person name="Brinkac L.M."/>
            <person name="Nelson W.C."/>
            <person name="Deboy R.T."/>
            <person name="Angiuoli S."/>
            <person name="Khouri H."/>
            <person name="Dimitrov G."/>
            <person name="Robinson J.R."/>
            <person name="Mulligan S."/>
            <person name="Walker R.L."/>
            <person name="Elzer P.E."/>
            <person name="Hassan K.A."/>
            <person name="Paulsen I.T."/>
        </authorList>
    </citation>
    <scope>NUCLEOTIDE SEQUENCE [LARGE SCALE GENOMIC DNA]</scope>
    <source>
        <strain evidence="3">ATCC 25840 / 63/290 / NCTC 10512</strain>
    </source>
</reference>
<proteinExistence type="predicted"/>